<dbReference type="Proteomes" id="UP000320338">
    <property type="component" value="Unassembled WGS sequence"/>
</dbReference>
<keyword evidence="2" id="KW-1185">Reference proteome</keyword>
<accession>A0A4Y3WP52</accession>
<proteinExistence type="predicted"/>
<dbReference type="InterPro" id="IPR036412">
    <property type="entry name" value="HAD-like_sf"/>
</dbReference>
<dbReference type="EMBL" id="BJNG01000020">
    <property type="protein sequence ID" value="GEC20633.1"/>
    <property type="molecule type" value="Genomic_DNA"/>
</dbReference>
<dbReference type="AlphaFoldDB" id="A0A4Y3WP52"/>
<dbReference type="Gene3D" id="3.40.50.1000">
    <property type="entry name" value="HAD superfamily/HAD-like"/>
    <property type="match status" value="1"/>
</dbReference>
<evidence type="ECO:0000313" key="1">
    <source>
        <dbReference type="EMBL" id="GEC20633.1"/>
    </source>
</evidence>
<evidence type="ECO:0008006" key="3">
    <source>
        <dbReference type="Google" id="ProtNLM"/>
    </source>
</evidence>
<sequence length="234" mass="24239">MGDVCYRGRVLLLDLDGTVCVGDGPALRYADEVAARLDGPGRAALREAVTAFLDGAGGTAAQDVYQLVQEVATARGLAPQEQGRAYRASRAALLAEGLGVRAPAGLAELLAGLDVHVVVLTNAPADGLDVLLDRLGLAGVVDERIGDAGKPDGMGPAVDRLLAEHGIADEPGRLLSVGDLWANDLRAPRERGCATAYIDRFDLRQGPADARAATFEELYGAVRAWASGTAVNSA</sequence>
<gene>
    <name evidence="1" type="ORF">PHY01_29160</name>
</gene>
<reference evidence="1 2" key="1">
    <citation type="submission" date="2019-06" db="EMBL/GenBank/DDBJ databases">
        <title>Whole genome shotgun sequence of Pseudonocardia hydrocarbonoxydans NBRC 14498.</title>
        <authorList>
            <person name="Hosoyama A."/>
            <person name="Uohara A."/>
            <person name="Ohji S."/>
            <person name="Ichikawa N."/>
        </authorList>
    </citation>
    <scope>NUCLEOTIDE SEQUENCE [LARGE SCALE GENOMIC DNA]</scope>
    <source>
        <strain evidence="1 2">NBRC 14498</strain>
    </source>
</reference>
<protein>
    <recommendedName>
        <fullName evidence="3">Hydrolase</fullName>
    </recommendedName>
</protein>
<name>A0A4Y3WP52_9PSEU</name>
<dbReference type="OrthoDB" id="3851389at2"/>
<dbReference type="InterPro" id="IPR023214">
    <property type="entry name" value="HAD_sf"/>
</dbReference>
<evidence type="ECO:0000313" key="2">
    <source>
        <dbReference type="Proteomes" id="UP000320338"/>
    </source>
</evidence>
<dbReference type="SUPFAM" id="SSF56784">
    <property type="entry name" value="HAD-like"/>
    <property type="match status" value="1"/>
</dbReference>
<dbReference type="CDD" id="cd01427">
    <property type="entry name" value="HAD_like"/>
    <property type="match status" value="1"/>
</dbReference>
<comment type="caution">
    <text evidence="1">The sequence shown here is derived from an EMBL/GenBank/DDBJ whole genome shotgun (WGS) entry which is preliminary data.</text>
</comment>
<organism evidence="1 2">
    <name type="scientific">Pseudonocardia hydrocarbonoxydans</name>
    <dbReference type="NCBI Taxonomy" id="76726"/>
    <lineage>
        <taxon>Bacteria</taxon>
        <taxon>Bacillati</taxon>
        <taxon>Actinomycetota</taxon>
        <taxon>Actinomycetes</taxon>
        <taxon>Pseudonocardiales</taxon>
        <taxon>Pseudonocardiaceae</taxon>
        <taxon>Pseudonocardia</taxon>
    </lineage>
</organism>